<evidence type="ECO:0000313" key="2">
    <source>
        <dbReference type="Proteomes" id="UP000812440"/>
    </source>
</evidence>
<sequence length="89" mass="10244">MVTEFCNFSGNFTGIMGKICKKNENFLFIVILRLPTKILLFLKAQILPSTTIPDICRYPTFPVQETPPKLKLHLLEYYTKLKCITTTDS</sequence>
<comment type="caution">
    <text evidence="1">The sequence shown here is derived from an EMBL/GenBank/DDBJ whole genome shotgun (WGS) entry which is preliminary data.</text>
</comment>
<accession>A0A8T2IDF0</accession>
<name>A0A8T2IDF0_9PIPI</name>
<reference evidence="1" key="1">
    <citation type="thesis" date="2020" institute="ProQuest LLC" country="789 East Eisenhower Parkway, Ann Arbor, MI, USA">
        <title>Comparative Genomics and Chromosome Evolution.</title>
        <authorList>
            <person name="Mudd A.B."/>
        </authorList>
    </citation>
    <scope>NUCLEOTIDE SEQUENCE</scope>
    <source>
        <strain evidence="1">Female2</strain>
        <tissue evidence="1">Blood</tissue>
    </source>
</reference>
<proteinExistence type="predicted"/>
<evidence type="ECO:0000313" key="1">
    <source>
        <dbReference type="EMBL" id="KAG8429110.1"/>
    </source>
</evidence>
<dbReference type="Proteomes" id="UP000812440">
    <property type="component" value="Unassembled WGS sequence"/>
</dbReference>
<dbReference type="AlphaFoldDB" id="A0A8T2IDF0"/>
<keyword evidence="2" id="KW-1185">Reference proteome</keyword>
<organism evidence="1 2">
    <name type="scientific">Hymenochirus boettgeri</name>
    <name type="common">Congo dwarf clawed frog</name>
    <dbReference type="NCBI Taxonomy" id="247094"/>
    <lineage>
        <taxon>Eukaryota</taxon>
        <taxon>Metazoa</taxon>
        <taxon>Chordata</taxon>
        <taxon>Craniata</taxon>
        <taxon>Vertebrata</taxon>
        <taxon>Euteleostomi</taxon>
        <taxon>Amphibia</taxon>
        <taxon>Batrachia</taxon>
        <taxon>Anura</taxon>
        <taxon>Pipoidea</taxon>
        <taxon>Pipidae</taxon>
        <taxon>Pipinae</taxon>
        <taxon>Hymenochirus</taxon>
    </lineage>
</organism>
<gene>
    <name evidence="1" type="ORF">GDO86_018289</name>
</gene>
<dbReference type="EMBL" id="JAACNH010013335">
    <property type="protein sequence ID" value="KAG8429110.1"/>
    <property type="molecule type" value="Genomic_DNA"/>
</dbReference>
<protein>
    <submittedName>
        <fullName evidence="1">Uncharacterized protein</fullName>
    </submittedName>
</protein>